<dbReference type="Proteomes" id="UP000316443">
    <property type="component" value="Unassembled WGS sequence"/>
</dbReference>
<evidence type="ECO:0000256" key="1">
    <source>
        <dbReference type="ARBA" id="ARBA00022490"/>
    </source>
</evidence>
<dbReference type="GO" id="GO:0006189">
    <property type="term" value="P:'de novo' IMP biosynthetic process"/>
    <property type="evidence" value="ECO:0007669"/>
    <property type="project" value="UniProtKB-UniRule"/>
</dbReference>
<keyword evidence="3 6" id="KW-0547">Nucleotide-binding</keyword>
<dbReference type="NCBIfam" id="TIGR00302">
    <property type="entry name" value="phosphoribosylformylglycinamidine synthase subunit PurS"/>
    <property type="match status" value="1"/>
</dbReference>
<dbReference type="GO" id="GO:0005524">
    <property type="term" value="F:ATP binding"/>
    <property type="evidence" value="ECO:0007669"/>
    <property type="project" value="UniProtKB-UniRule"/>
</dbReference>
<dbReference type="GO" id="GO:0004642">
    <property type="term" value="F:phosphoribosylformylglycinamidine synthase activity"/>
    <property type="evidence" value="ECO:0007669"/>
    <property type="project" value="UniProtKB-UniRule"/>
</dbReference>
<comment type="catalytic activity">
    <reaction evidence="6">
        <text>N(2)-formyl-N(1)-(5-phospho-beta-D-ribosyl)glycinamide + L-glutamine + ATP + H2O = 2-formamido-N(1)-(5-O-phospho-beta-D-ribosyl)acetamidine + L-glutamate + ADP + phosphate + H(+)</text>
        <dbReference type="Rhea" id="RHEA:17129"/>
        <dbReference type="ChEBI" id="CHEBI:15377"/>
        <dbReference type="ChEBI" id="CHEBI:15378"/>
        <dbReference type="ChEBI" id="CHEBI:29985"/>
        <dbReference type="ChEBI" id="CHEBI:30616"/>
        <dbReference type="ChEBI" id="CHEBI:43474"/>
        <dbReference type="ChEBI" id="CHEBI:58359"/>
        <dbReference type="ChEBI" id="CHEBI:147286"/>
        <dbReference type="ChEBI" id="CHEBI:147287"/>
        <dbReference type="ChEBI" id="CHEBI:456216"/>
        <dbReference type="EC" id="6.3.5.3"/>
    </reaction>
</comment>
<dbReference type="EMBL" id="SFCA01000208">
    <property type="protein sequence ID" value="TRT45346.1"/>
    <property type="molecule type" value="Genomic_DNA"/>
</dbReference>
<keyword evidence="1 6" id="KW-0963">Cytoplasm</keyword>
<keyword evidence="2 6" id="KW-0436">Ligase</keyword>
<dbReference type="InterPro" id="IPR036604">
    <property type="entry name" value="PurS-like_sf"/>
</dbReference>
<dbReference type="GO" id="GO:0005737">
    <property type="term" value="C:cytoplasm"/>
    <property type="evidence" value="ECO:0007669"/>
    <property type="project" value="UniProtKB-SubCell"/>
</dbReference>
<comment type="subunit">
    <text evidence="6">Part of the FGAM synthase complex composed of 1 PurL, 1 PurQ and 2 PurS subunits.</text>
</comment>
<evidence type="ECO:0000313" key="8">
    <source>
        <dbReference type="Proteomes" id="UP000316443"/>
    </source>
</evidence>
<dbReference type="Pfam" id="PF02700">
    <property type="entry name" value="PurS"/>
    <property type="match status" value="1"/>
</dbReference>
<dbReference type="EC" id="6.3.5.3" evidence="6"/>
<comment type="pathway">
    <text evidence="6">Purine metabolism; IMP biosynthesis via de novo pathway; 5-amino-1-(5-phospho-D-ribosyl)imidazole from N(2)-formyl-N(1)-(5-phospho-D-ribosyl)glycinamide: step 1/2.</text>
</comment>
<dbReference type="PANTHER" id="PTHR34696:SF1">
    <property type="entry name" value="PHOSPHORIBOSYLFORMYLGLYCINAMIDINE SYNTHASE SUBUNIT PURS"/>
    <property type="match status" value="1"/>
</dbReference>
<proteinExistence type="inferred from homology"/>
<comment type="similarity">
    <text evidence="6">Belongs to the PurS family.</text>
</comment>
<comment type="caution">
    <text evidence="7">The sequence shown here is derived from an EMBL/GenBank/DDBJ whole genome shotgun (WGS) entry which is preliminary data.</text>
</comment>
<gene>
    <name evidence="6 7" type="primary">purS</name>
    <name evidence="7" type="ORF">EWV85_19440</name>
</gene>
<protein>
    <recommendedName>
        <fullName evidence="6">Phosphoribosylformylglycinamidine synthase subunit PurS</fullName>
        <shortName evidence="6">FGAM synthase</shortName>
        <ecNumber evidence="6">6.3.5.3</ecNumber>
    </recommendedName>
    <alternativeName>
        <fullName evidence="6">Formylglycinamide ribonucleotide amidotransferase subunit III</fullName>
        <shortName evidence="6">FGAR amidotransferase III</shortName>
        <shortName evidence="6">FGAR-AT III</shortName>
    </alternativeName>
    <alternativeName>
        <fullName evidence="6">Phosphoribosylformylglycinamidine synthase subunit III</fullName>
    </alternativeName>
</protein>
<dbReference type="PANTHER" id="PTHR34696">
    <property type="entry name" value="PHOSPHORIBOSYLFORMYLGLYCINAMIDINE SYNTHASE SUBUNIT PURS"/>
    <property type="match status" value="1"/>
</dbReference>
<evidence type="ECO:0000256" key="5">
    <source>
        <dbReference type="ARBA" id="ARBA00022840"/>
    </source>
</evidence>
<dbReference type="AlphaFoldDB" id="A0A551X9M8"/>
<dbReference type="SUPFAM" id="SSF82697">
    <property type="entry name" value="PurS-like"/>
    <property type="match status" value="1"/>
</dbReference>
<organism evidence="7 8">
    <name type="scientific">Microcystis aeruginosa Ma_QC_C_20070703_M131</name>
    <dbReference type="NCBI Taxonomy" id="2486263"/>
    <lineage>
        <taxon>Bacteria</taxon>
        <taxon>Bacillati</taxon>
        <taxon>Cyanobacteriota</taxon>
        <taxon>Cyanophyceae</taxon>
        <taxon>Oscillatoriophycideae</taxon>
        <taxon>Chroococcales</taxon>
        <taxon>Microcystaceae</taxon>
        <taxon>Microcystis</taxon>
    </lineage>
</organism>
<keyword evidence="4 6" id="KW-0658">Purine biosynthesis</keyword>
<evidence type="ECO:0000256" key="4">
    <source>
        <dbReference type="ARBA" id="ARBA00022755"/>
    </source>
</evidence>
<evidence type="ECO:0000256" key="2">
    <source>
        <dbReference type="ARBA" id="ARBA00022598"/>
    </source>
</evidence>
<keyword evidence="5 6" id="KW-0067">ATP-binding</keyword>
<dbReference type="HAMAP" id="MF_01926">
    <property type="entry name" value="PurS"/>
    <property type="match status" value="1"/>
</dbReference>
<sequence length="98" mass="10940">MPKNYQCCIYVTLRPSVLDPAGTAVESGLKQLGYDTVAGVRIGKYIELTVTAADETSARAQLDQMCDQLLANPVIENYRFDLHCQETEVRSQETGDRR</sequence>
<accession>A0A551X9M8</accession>
<dbReference type="InterPro" id="IPR003850">
    <property type="entry name" value="PurS"/>
</dbReference>
<name>A0A551X9M8_MICAE</name>
<comment type="subcellular location">
    <subcellularLocation>
        <location evidence="6">Cytoplasm</location>
    </subcellularLocation>
</comment>
<evidence type="ECO:0000313" key="7">
    <source>
        <dbReference type="EMBL" id="TRT45346.1"/>
    </source>
</evidence>
<comment type="function">
    <text evidence="6">Part of the phosphoribosylformylglycinamidine synthase complex involved in the purines biosynthetic pathway. Catalyzes the ATP-dependent conversion of formylglycinamide ribonucleotide (FGAR) and glutamine to yield formylglycinamidine ribonucleotide (FGAM) and glutamate. The FGAM synthase complex is composed of three subunits. PurQ produces an ammonia molecule by converting glutamine to glutamate. PurL transfers the ammonia molecule to FGAR to form FGAM in an ATP-dependent manner. PurS interacts with PurQ and PurL and is thought to assist in the transfer of the ammonia molecule from PurQ to PurL.</text>
</comment>
<evidence type="ECO:0000256" key="3">
    <source>
        <dbReference type="ARBA" id="ARBA00022741"/>
    </source>
</evidence>
<dbReference type="UniPathway" id="UPA00074">
    <property type="reaction ID" value="UER00128"/>
</dbReference>
<reference evidence="7 8" key="1">
    <citation type="submission" date="2019-01" db="EMBL/GenBank/DDBJ databases">
        <title>Coherence of Microcystis species and biogeography revealed through population genomics.</title>
        <authorList>
            <person name="Perez-Carrascal O.M."/>
            <person name="Terrat Y."/>
            <person name="Giani A."/>
            <person name="Fortin N."/>
            <person name="Tromas N."/>
            <person name="Shapiro B.J."/>
        </authorList>
    </citation>
    <scope>NUCLEOTIDE SEQUENCE [LARGE SCALE GENOMIC DNA]</scope>
    <source>
        <strain evidence="7">Ma_QC_C_20070703_M131</strain>
    </source>
</reference>
<dbReference type="NCBIfam" id="NF004630">
    <property type="entry name" value="PRK05974.1"/>
    <property type="match status" value="1"/>
</dbReference>
<dbReference type="Gene3D" id="3.30.1280.10">
    <property type="entry name" value="Phosphoribosylformylglycinamidine synthase subunit PurS"/>
    <property type="match status" value="1"/>
</dbReference>
<evidence type="ECO:0000256" key="6">
    <source>
        <dbReference type="HAMAP-Rule" id="MF_01926"/>
    </source>
</evidence>